<dbReference type="GO" id="GO:0006508">
    <property type="term" value="P:proteolysis"/>
    <property type="evidence" value="ECO:0007669"/>
    <property type="project" value="InterPro"/>
</dbReference>
<feature type="domain" description="Peptidase M50" evidence="8">
    <location>
        <begin position="58"/>
        <end position="213"/>
    </location>
</feature>
<reference evidence="9 10" key="1">
    <citation type="submission" date="2019-05" db="EMBL/GenBank/DDBJ databases">
        <authorList>
            <consortium name="Pathogen Informatics"/>
        </authorList>
    </citation>
    <scope>NUCLEOTIDE SEQUENCE [LARGE SCALE GENOMIC DNA]</scope>
    <source>
        <strain evidence="9 10">NCTC503</strain>
    </source>
</reference>
<feature type="transmembrane region" description="Helical" evidence="7">
    <location>
        <begin position="130"/>
        <end position="153"/>
    </location>
</feature>
<accession>A0A4U9RS46</accession>
<dbReference type="InterPro" id="IPR008915">
    <property type="entry name" value="Peptidase_M50"/>
</dbReference>
<keyword evidence="10" id="KW-1185">Reference proteome</keyword>
<dbReference type="RefSeq" id="WP_138210454.1">
    <property type="nucleotide sequence ID" value="NZ_CBCRUQ010000003.1"/>
</dbReference>
<protein>
    <submittedName>
        <fullName evidence="9">Peptidase family M50</fullName>
    </submittedName>
</protein>
<feature type="transmembrane region" description="Helical" evidence="7">
    <location>
        <begin position="45"/>
        <end position="68"/>
    </location>
</feature>
<dbReference type="CDD" id="cd05709">
    <property type="entry name" value="S2P-M50"/>
    <property type="match status" value="1"/>
</dbReference>
<evidence type="ECO:0000256" key="1">
    <source>
        <dbReference type="ARBA" id="ARBA00001947"/>
    </source>
</evidence>
<dbReference type="AlphaFoldDB" id="A0A4U9RS46"/>
<evidence type="ECO:0000256" key="3">
    <source>
        <dbReference type="ARBA" id="ARBA00007931"/>
    </source>
</evidence>
<dbReference type="OrthoDB" id="1069985at2"/>
<dbReference type="GO" id="GO:0016020">
    <property type="term" value="C:membrane"/>
    <property type="evidence" value="ECO:0007669"/>
    <property type="project" value="UniProtKB-SubCell"/>
</dbReference>
<dbReference type="Proteomes" id="UP000308489">
    <property type="component" value="Chromosome 1"/>
</dbReference>
<comment type="similarity">
    <text evidence="3">Belongs to the peptidase M50B family.</text>
</comment>
<evidence type="ECO:0000256" key="2">
    <source>
        <dbReference type="ARBA" id="ARBA00004141"/>
    </source>
</evidence>
<dbReference type="Pfam" id="PF02163">
    <property type="entry name" value="Peptidase_M50"/>
    <property type="match status" value="1"/>
</dbReference>
<evidence type="ECO:0000256" key="4">
    <source>
        <dbReference type="ARBA" id="ARBA00022692"/>
    </source>
</evidence>
<gene>
    <name evidence="9" type="ORF">NCTC503_01855</name>
</gene>
<comment type="cofactor">
    <cofactor evidence="1">
        <name>Zn(2+)</name>
        <dbReference type="ChEBI" id="CHEBI:29105"/>
    </cofactor>
</comment>
<evidence type="ECO:0000256" key="6">
    <source>
        <dbReference type="ARBA" id="ARBA00023136"/>
    </source>
</evidence>
<sequence>MKKQLEENQTKDLLSRIGIVVVASIIGGIIGLGSAILMDKSGYNVYSLVQFVLYFILFIAAFMLQIILHELGHLIFGLYSGYRFTSFRIGTLTFIKEDEKIVLKKFNIPGTAGQCLMMPLDGNSCDCPYVLYNLGGILMNTLVSCLCLVIYTLFPMPEIIRAFLYFVAISGLYDLIMNGVPMKIGGISNDGYNIISIKKDKVVRNSYYTQLMVNGLLYQGVRMKDIPFKYFEIPQGANLNNPMIGVIKCFEGSYYHDRKEFDKAKECFENLLNDAPKLIGLLKNEIKCELLFYEIIGECRKEVIDELYTKKLKKYIKATNCFIGRKRLMYAYALIIEEDKAKADKILKEMDKVKKTYPVKSEIESELEIIEFINEKYVLDMEN</sequence>
<organism evidence="9 10">
    <name type="scientific">Hathewaya histolytica</name>
    <name type="common">Clostridium histolyticum</name>
    <dbReference type="NCBI Taxonomy" id="1498"/>
    <lineage>
        <taxon>Bacteria</taxon>
        <taxon>Bacillati</taxon>
        <taxon>Bacillota</taxon>
        <taxon>Clostridia</taxon>
        <taxon>Eubacteriales</taxon>
        <taxon>Clostridiaceae</taxon>
        <taxon>Hathewaya</taxon>
    </lineage>
</organism>
<keyword evidence="4 7" id="KW-0812">Transmembrane</keyword>
<proteinExistence type="inferred from homology"/>
<evidence type="ECO:0000256" key="7">
    <source>
        <dbReference type="SAM" id="Phobius"/>
    </source>
</evidence>
<evidence type="ECO:0000256" key="5">
    <source>
        <dbReference type="ARBA" id="ARBA00022989"/>
    </source>
</evidence>
<dbReference type="EMBL" id="LR590481">
    <property type="protein sequence ID" value="VTQ91780.1"/>
    <property type="molecule type" value="Genomic_DNA"/>
</dbReference>
<evidence type="ECO:0000313" key="10">
    <source>
        <dbReference type="Proteomes" id="UP000308489"/>
    </source>
</evidence>
<keyword evidence="6 7" id="KW-0472">Membrane</keyword>
<evidence type="ECO:0000259" key="8">
    <source>
        <dbReference type="Pfam" id="PF02163"/>
    </source>
</evidence>
<evidence type="ECO:0000313" key="9">
    <source>
        <dbReference type="EMBL" id="VTQ91780.1"/>
    </source>
</evidence>
<feature type="transmembrane region" description="Helical" evidence="7">
    <location>
        <begin position="159"/>
        <end position="176"/>
    </location>
</feature>
<dbReference type="KEGG" id="hhw:NCTC503_01855"/>
<name>A0A4U9RS46_HATHI</name>
<feature type="transmembrane region" description="Helical" evidence="7">
    <location>
        <begin position="17"/>
        <end position="38"/>
    </location>
</feature>
<keyword evidence="5 7" id="KW-1133">Transmembrane helix</keyword>
<comment type="subcellular location">
    <subcellularLocation>
        <location evidence="2">Membrane</location>
        <topology evidence="2">Multi-pass membrane protein</topology>
    </subcellularLocation>
</comment>